<feature type="domain" description="C1q" evidence="6">
    <location>
        <begin position="66"/>
        <end position="199"/>
    </location>
</feature>
<dbReference type="Proteomes" id="UP000005408">
    <property type="component" value="Unassembled WGS sequence"/>
</dbReference>
<proteinExistence type="predicted"/>
<dbReference type="Pfam" id="PF00386">
    <property type="entry name" value="C1q"/>
    <property type="match status" value="1"/>
</dbReference>
<keyword evidence="4" id="KW-0175">Coiled coil</keyword>
<sequence>MACNFLAVIFFNYVFLGHLHGLLLTDPAHVEQRLNQMENQIQGLSQEVNTLKQENAALKAQVSSAGNSTLVYFSAYLKNSVSPSSIIDVVYDGVRSNYHNSYNPATGRFTAPVKGFYVFAWETVTGPNKIFDTELLVNGERVMLNNCNNLAPGGAYVSCSGTAPTLLKPGDIVHVRTTSGNYLHGGGWSSFSGWLVHTL</sequence>
<evidence type="ECO:0000313" key="8">
    <source>
        <dbReference type="Proteomes" id="UP000005408"/>
    </source>
</evidence>
<keyword evidence="2" id="KW-0964">Secreted</keyword>
<evidence type="ECO:0000256" key="2">
    <source>
        <dbReference type="ARBA" id="ARBA00022525"/>
    </source>
</evidence>
<organism evidence="7 8">
    <name type="scientific">Magallana gigas</name>
    <name type="common">Pacific oyster</name>
    <name type="synonym">Crassostrea gigas</name>
    <dbReference type="NCBI Taxonomy" id="29159"/>
    <lineage>
        <taxon>Eukaryota</taxon>
        <taxon>Metazoa</taxon>
        <taxon>Spiralia</taxon>
        <taxon>Lophotrochozoa</taxon>
        <taxon>Mollusca</taxon>
        <taxon>Bivalvia</taxon>
        <taxon>Autobranchia</taxon>
        <taxon>Pteriomorphia</taxon>
        <taxon>Ostreida</taxon>
        <taxon>Ostreoidea</taxon>
        <taxon>Ostreidae</taxon>
        <taxon>Magallana</taxon>
    </lineage>
</organism>
<dbReference type="InterPro" id="IPR008983">
    <property type="entry name" value="Tumour_necrosis_fac-like_dom"/>
</dbReference>
<dbReference type="PANTHER" id="PTHR22923">
    <property type="entry name" value="CEREBELLIN-RELATED"/>
    <property type="match status" value="1"/>
</dbReference>
<comment type="subcellular location">
    <subcellularLocation>
        <location evidence="1">Secreted</location>
    </subcellularLocation>
</comment>
<accession>A0A8W8NX25</accession>
<feature type="chain" id="PRO_5042432279" description="C1q domain-containing protein" evidence="5">
    <location>
        <begin position="22"/>
        <end position="199"/>
    </location>
</feature>
<dbReference type="EnsemblMetazoa" id="G7859.1">
    <property type="protein sequence ID" value="G7859.1:cds"/>
    <property type="gene ID" value="G7859"/>
</dbReference>
<dbReference type="SUPFAM" id="SSF49842">
    <property type="entry name" value="TNF-like"/>
    <property type="match status" value="1"/>
</dbReference>
<dbReference type="InterPro" id="IPR001073">
    <property type="entry name" value="C1q_dom"/>
</dbReference>
<dbReference type="Gene3D" id="2.60.120.40">
    <property type="match status" value="1"/>
</dbReference>
<dbReference type="SMART" id="SM00110">
    <property type="entry name" value="C1Q"/>
    <property type="match status" value="1"/>
</dbReference>
<protein>
    <recommendedName>
        <fullName evidence="6">C1q domain-containing protein</fullName>
    </recommendedName>
</protein>
<evidence type="ECO:0000313" key="7">
    <source>
        <dbReference type="EnsemblMetazoa" id="G7859.1:cds"/>
    </source>
</evidence>
<keyword evidence="3 5" id="KW-0732">Signal</keyword>
<dbReference type="OrthoDB" id="6161667at2759"/>
<name>A0A8W8NX25_MAGGI</name>
<dbReference type="PANTHER" id="PTHR22923:SF116">
    <property type="entry name" value="C1Q DOMAIN-CONTAINING PROTEIN"/>
    <property type="match status" value="1"/>
</dbReference>
<feature type="coiled-coil region" evidence="4">
    <location>
        <begin position="34"/>
        <end position="61"/>
    </location>
</feature>
<evidence type="ECO:0000256" key="1">
    <source>
        <dbReference type="ARBA" id="ARBA00004613"/>
    </source>
</evidence>
<dbReference type="PRINTS" id="PR00007">
    <property type="entry name" value="COMPLEMNTC1Q"/>
</dbReference>
<dbReference type="OMA" id="MIHRLEL"/>
<dbReference type="GO" id="GO:0005576">
    <property type="term" value="C:extracellular region"/>
    <property type="evidence" value="ECO:0007669"/>
    <property type="project" value="UniProtKB-SubCell"/>
</dbReference>
<dbReference type="InterPro" id="IPR050822">
    <property type="entry name" value="Cerebellin_Synaptic_Org"/>
</dbReference>
<reference evidence="7" key="1">
    <citation type="submission" date="2022-08" db="UniProtKB">
        <authorList>
            <consortium name="EnsemblMetazoa"/>
        </authorList>
    </citation>
    <scope>IDENTIFICATION</scope>
    <source>
        <strain evidence="7">05x7-T-G4-1.051#20</strain>
    </source>
</reference>
<feature type="signal peptide" evidence="5">
    <location>
        <begin position="1"/>
        <end position="21"/>
    </location>
</feature>
<dbReference type="EnsemblMetazoa" id="G7859.2">
    <property type="protein sequence ID" value="G7859.2:cds"/>
    <property type="gene ID" value="G7859"/>
</dbReference>
<dbReference type="PROSITE" id="PS50871">
    <property type="entry name" value="C1Q"/>
    <property type="match status" value="1"/>
</dbReference>
<keyword evidence="8" id="KW-1185">Reference proteome</keyword>
<evidence type="ECO:0000256" key="5">
    <source>
        <dbReference type="SAM" id="SignalP"/>
    </source>
</evidence>
<evidence type="ECO:0000256" key="4">
    <source>
        <dbReference type="SAM" id="Coils"/>
    </source>
</evidence>
<dbReference type="AlphaFoldDB" id="A0A8W8NX25"/>
<evidence type="ECO:0000256" key="3">
    <source>
        <dbReference type="ARBA" id="ARBA00022729"/>
    </source>
</evidence>
<evidence type="ECO:0000259" key="6">
    <source>
        <dbReference type="PROSITE" id="PS50871"/>
    </source>
</evidence>